<name>A0A3D2X7R6_9FIRM</name>
<dbReference type="Proteomes" id="UP000262969">
    <property type="component" value="Unassembled WGS sequence"/>
</dbReference>
<dbReference type="PANTHER" id="PTHR46017">
    <property type="entry name" value="ALPHA-MANNOSIDASE 2C1"/>
    <property type="match status" value="1"/>
</dbReference>
<dbReference type="InterPro" id="IPR027291">
    <property type="entry name" value="Glyco_hydro_38_N_sf"/>
</dbReference>
<dbReference type="EMBL" id="DPVV01000410">
    <property type="protein sequence ID" value="HCL03151.1"/>
    <property type="molecule type" value="Genomic_DNA"/>
</dbReference>
<evidence type="ECO:0000259" key="1">
    <source>
        <dbReference type="Pfam" id="PF07748"/>
    </source>
</evidence>
<dbReference type="InterPro" id="IPR011013">
    <property type="entry name" value="Gal_mutarotase_sf_dom"/>
</dbReference>
<dbReference type="GO" id="GO:0030246">
    <property type="term" value="F:carbohydrate binding"/>
    <property type="evidence" value="ECO:0007669"/>
    <property type="project" value="InterPro"/>
</dbReference>
<gene>
    <name evidence="2" type="ORF">DHW61_12220</name>
</gene>
<evidence type="ECO:0000313" key="2">
    <source>
        <dbReference type="EMBL" id="HCL03151.1"/>
    </source>
</evidence>
<dbReference type="InterPro" id="IPR011330">
    <property type="entry name" value="Glyco_hydro/deAcase_b/a-brl"/>
</dbReference>
<proteinExistence type="predicted"/>
<dbReference type="Gene3D" id="2.70.98.30">
    <property type="entry name" value="Golgi alpha-mannosidase II, domain 4"/>
    <property type="match status" value="1"/>
</dbReference>
<reference evidence="2 3" key="1">
    <citation type="journal article" date="2018" name="Nat. Biotechnol.">
        <title>A standardized bacterial taxonomy based on genome phylogeny substantially revises the tree of life.</title>
        <authorList>
            <person name="Parks D.H."/>
            <person name="Chuvochina M."/>
            <person name="Waite D.W."/>
            <person name="Rinke C."/>
            <person name="Skarshewski A."/>
            <person name="Chaumeil P.A."/>
            <person name="Hugenholtz P."/>
        </authorList>
    </citation>
    <scope>NUCLEOTIDE SEQUENCE [LARGE SCALE GENOMIC DNA]</scope>
    <source>
        <strain evidence="2">UBA11728</strain>
    </source>
</reference>
<evidence type="ECO:0000313" key="3">
    <source>
        <dbReference type="Proteomes" id="UP000262969"/>
    </source>
</evidence>
<dbReference type="GO" id="GO:0004559">
    <property type="term" value="F:alpha-mannosidase activity"/>
    <property type="evidence" value="ECO:0007669"/>
    <property type="project" value="InterPro"/>
</dbReference>
<dbReference type="PANTHER" id="PTHR46017:SF1">
    <property type="entry name" value="ALPHA-MANNOSIDASE 2C1"/>
    <property type="match status" value="1"/>
</dbReference>
<dbReference type="GO" id="GO:0006013">
    <property type="term" value="P:mannose metabolic process"/>
    <property type="evidence" value="ECO:0007669"/>
    <property type="project" value="InterPro"/>
</dbReference>
<dbReference type="AlphaFoldDB" id="A0A3D2X7R6"/>
<organism evidence="2 3">
    <name type="scientific">Lachnoclostridium phytofermentans</name>
    <dbReference type="NCBI Taxonomy" id="66219"/>
    <lineage>
        <taxon>Bacteria</taxon>
        <taxon>Bacillati</taxon>
        <taxon>Bacillota</taxon>
        <taxon>Clostridia</taxon>
        <taxon>Lachnospirales</taxon>
        <taxon>Lachnospiraceae</taxon>
    </lineage>
</organism>
<dbReference type="SUPFAM" id="SSF88713">
    <property type="entry name" value="Glycoside hydrolase/deacetylase"/>
    <property type="match status" value="1"/>
</dbReference>
<dbReference type="SUPFAM" id="SSF74650">
    <property type="entry name" value="Galactose mutarotase-like"/>
    <property type="match status" value="1"/>
</dbReference>
<dbReference type="Gene3D" id="3.20.110.10">
    <property type="entry name" value="Glycoside hydrolase 38, N terminal domain"/>
    <property type="match status" value="1"/>
</dbReference>
<dbReference type="Pfam" id="PF07748">
    <property type="entry name" value="Glyco_hydro_38C"/>
    <property type="match status" value="1"/>
</dbReference>
<feature type="domain" description="Glycosyl hydrolase family 38 C-terminal" evidence="1">
    <location>
        <begin position="490"/>
        <end position="691"/>
    </location>
</feature>
<dbReference type="CDD" id="cd10791">
    <property type="entry name" value="GH38N_AMII_like_1"/>
    <property type="match status" value="1"/>
</dbReference>
<accession>A0A3D2X7R6</accession>
<comment type="caution">
    <text evidence="2">The sequence shown here is derived from an EMBL/GenBank/DDBJ whole genome shotgun (WGS) entry which is preliminary data.</text>
</comment>
<sequence length="879" mass="100475">MKGKALYMKKVIIVFKSHFDMGYTDLAENVLKNYCTGMLSDMLDTCEATREKPIGERYVWTMQAWLLTYMLSSPYTSDENKVRVEECIRGNQLVWTRTPFTVHTEFSGIEELARGFKYSDALTDSYGYRPKSAKMTDVPGHTTYLASLLNKQGVEFLHLGCNPCCTPPDVPRLFWWQGPDGGRVLTMYSKGQYGSSLLPPDDWEYPVWLSLAQTNDNKGTLSNEQVKELLDKARKEMPDTEIVIGTLDDFYNELSQCQLDEIPVVTKDLADTWIHGVGSYPKEVSEIRKTRHELCEAEKELALCKAYGLLTEEEITTYTLKIEEAYEQGLLFDEHTWGMAGLTSLGTNRKFLKKEFMEEINLPGPKLAEQSWDEQRVHTASMNRLTKELSTFSSQRLADYVLENEDEIMVFNGMSWTRSGITDLSFAANFLEGYDLFDGDTHEKISIWRDDEKLMSYVSNIPAMSWKKLKRKKQSVVSSEEKTLVEDNVLENKRFRIEVDKQNGSISSIYDKKNNYEYVEKNQPFGQYSYDVYGDQSEKRYINSYVYRFVAWVIDDLCRINMPEQADLTFTPSNFSMERCTEEGRSVLRWYSEINDISVSEFGNATSAEFILSLYDAQDVIDFSVKLHDKQATPFPEGGSISFPFAMDGCKIEIGKIGQVINPGKDVQKDANNALYCLENWMSITGNHVGMLVVPLDTPLFGIDSKGIYEFYSQRDSVTPHVYFNLFNTQWGTNFPQWIDGNLSYSFRFLPLTGLETTDEKQRLALEASAPILVASKNASFVGNQDPLSEQSSLIECETFRILSMQSKPGTDTVLVRLIDLEGKKGKADIRFNHAVKSVRLVSMCDDRCADERQTLFEGIYTLETMPFEIHTLELSLVK</sequence>
<dbReference type="InterPro" id="IPR011682">
    <property type="entry name" value="Glyco_hydro_38_C"/>
</dbReference>
<dbReference type="GO" id="GO:0009313">
    <property type="term" value="P:oligosaccharide catabolic process"/>
    <property type="evidence" value="ECO:0007669"/>
    <property type="project" value="TreeGrafter"/>
</dbReference>
<protein>
    <recommendedName>
        <fullName evidence="1">Glycosyl hydrolase family 38 C-terminal domain-containing protein</fullName>
    </recommendedName>
</protein>